<dbReference type="RefSeq" id="WP_201073572.1">
    <property type="nucleotide sequence ID" value="NZ_CP067420.1"/>
</dbReference>
<evidence type="ECO:0000313" key="3">
    <source>
        <dbReference type="Proteomes" id="UP000595197"/>
    </source>
</evidence>
<accession>A0ABX7B2J1</accession>
<reference evidence="2" key="1">
    <citation type="submission" date="2021-02" db="EMBL/GenBank/DDBJ databases">
        <title>Skermanella TT6 skin isolate.</title>
        <authorList>
            <person name="Lee K."/>
            <person name="Ganzorig M."/>
        </authorList>
    </citation>
    <scope>NUCLEOTIDE SEQUENCE</scope>
    <source>
        <strain evidence="2">TT6</strain>
    </source>
</reference>
<feature type="compositionally biased region" description="Polar residues" evidence="1">
    <location>
        <begin position="1"/>
        <end position="17"/>
    </location>
</feature>
<feature type="region of interest" description="Disordered" evidence="1">
    <location>
        <begin position="1"/>
        <end position="62"/>
    </location>
</feature>
<proteinExistence type="predicted"/>
<sequence length="62" mass="6843">MTDDQPPSTRPGASQPTRQERQAAALRENLRKRKEQARERRQSGVPAAPVPAPPEREGDGDP</sequence>
<evidence type="ECO:0000256" key="1">
    <source>
        <dbReference type="SAM" id="MobiDB-lite"/>
    </source>
</evidence>
<dbReference type="EMBL" id="CP067420">
    <property type="protein sequence ID" value="QQP88539.1"/>
    <property type="molecule type" value="Genomic_DNA"/>
</dbReference>
<name>A0ABX7B2J1_9PROT</name>
<gene>
    <name evidence="2" type="ORF">IGS68_21280</name>
</gene>
<keyword evidence="3" id="KW-1185">Reference proteome</keyword>
<organism evidence="2 3">
    <name type="scientific">Skermanella cutis</name>
    <dbReference type="NCBI Taxonomy" id="2775420"/>
    <lineage>
        <taxon>Bacteria</taxon>
        <taxon>Pseudomonadati</taxon>
        <taxon>Pseudomonadota</taxon>
        <taxon>Alphaproteobacteria</taxon>
        <taxon>Rhodospirillales</taxon>
        <taxon>Azospirillaceae</taxon>
        <taxon>Skermanella</taxon>
    </lineage>
</organism>
<evidence type="ECO:0000313" key="2">
    <source>
        <dbReference type="EMBL" id="QQP88539.1"/>
    </source>
</evidence>
<protein>
    <submittedName>
        <fullName evidence="2">Uncharacterized protein</fullName>
    </submittedName>
</protein>
<dbReference type="Proteomes" id="UP000595197">
    <property type="component" value="Chromosome"/>
</dbReference>